<dbReference type="InterPro" id="IPR007918">
    <property type="entry name" value="MDM35_apoptosis"/>
</dbReference>
<name>A0AA36DGH9_9BILA</name>
<dbReference type="PROSITE" id="PS51808">
    <property type="entry name" value="CHCH"/>
    <property type="match status" value="1"/>
</dbReference>
<dbReference type="EMBL" id="CATQJA010002709">
    <property type="protein sequence ID" value="CAJ0586813.1"/>
    <property type="molecule type" value="Genomic_DNA"/>
</dbReference>
<dbReference type="AlphaFoldDB" id="A0AA36DGH9"/>
<accession>A0AA36DGH9</accession>
<comment type="similarity">
    <text evidence="1">Belongs to the TRIAP1/MDM35 family.</text>
</comment>
<sequence length="92" mass="11071">MSERQMPSIFSDCDELKQVYDKCFTDFFQKFIMPNFRHQYAINPCERLHEAYSECVKERLDKSKLYDIDLDELRKEVLGTAEEKLKPDEPKK</sequence>
<dbReference type="Pfam" id="PF05254">
    <property type="entry name" value="UPF0203"/>
    <property type="match status" value="1"/>
</dbReference>
<reference evidence="3" key="1">
    <citation type="submission" date="2023-06" db="EMBL/GenBank/DDBJ databases">
        <authorList>
            <person name="Delattre M."/>
        </authorList>
    </citation>
    <scope>NUCLEOTIDE SEQUENCE</scope>
    <source>
        <strain evidence="3">AF72</strain>
    </source>
</reference>
<evidence type="ECO:0000313" key="4">
    <source>
        <dbReference type="Proteomes" id="UP001177023"/>
    </source>
</evidence>
<organism evidence="3 4">
    <name type="scientific">Mesorhabditis spiculigera</name>
    <dbReference type="NCBI Taxonomy" id="96644"/>
    <lineage>
        <taxon>Eukaryota</taxon>
        <taxon>Metazoa</taxon>
        <taxon>Ecdysozoa</taxon>
        <taxon>Nematoda</taxon>
        <taxon>Chromadorea</taxon>
        <taxon>Rhabditida</taxon>
        <taxon>Rhabditina</taxon>
        <taxon>Rhabditomorpha</taxon>
        <taxon>Rhabditoidea</taxon>
        <taxon>Rhabditidae</taxon>
        <taxon>Mesorhabditinae</taxon>
        <taxon>Mesorhabditis</taxon>
    </lineage>
</organism>
<proteinExistence type="inferred from homology"/>
<gene>
    <name evidence="3" type="ORF">MSPICULIGERA_LOCUS24798</name>
</gene>
<evidence type="ECO:0000256" key="1">
    <source>
        <dbReference type="ARBA" id="ARBA00006196"/>
    </source>
</evidence>
<evidence type="ECO:0000256" key="2">
    <source>
        <dbReference type="ARBA" id="ARBA00023157"/>
    </source>
</evidence>
<keyword evidence="4" id="KW-1185">Reference proteome</keyword>
<dbReference type="Proteomes" id="UP001177023">
    <property type="component" value="Unassembled WGS sequence"/>
</dbReference>
<protein>
    <submittedName>
        <fullName evidence="3">Uncharacterized protein</fullName>
    </submittedName>
</protein>
<comment type="caution">
    <text evidence="3">The sequence shown here is derived from an EMBL/GenBank/DDBJ whole genome shotgun (WGS) entry which is preliminary data.</text>
</comment>
<keyword evidence="2" id="KW-1015">Disulfide bond</keyword>
<feature type="non-terminal residue" evidence="3">
    <location>
        <position position="92"/>
    </location>
</feature>
<evidence type="ECO:0000313" key="3">
    <source>
        <dbReference type="EMBL" id="CAJ0586813.1"/>
    </source>
</evidence>